<feature type="compositionally biased region" description="Basic and acidic residues" evidence="1">
    <location>
        <begin position="109"/>
        <end position="124"/>
    </location>
</feature>
<name>A0A9P8PAX5_9ASCO</name>
<dbReference type="PROSITE" id="PS00463">
    <property type="entry name" value="ZN2_CY6_FUNGAL_1"/>
    <property type="match status" value="1"/>
</dbReference>
<organism evidence="3 4">
    <name type="scientific">Ogataea philodendri</name>
    <dbReference type="NCBI Taxonomy" id="1378263"/>
    <lineage>
        <taxon>Eukaryota</taxon>
        <taxon>Fungi</taxon>
        <taxon>Dikarya</taxon>
        <taxon>Ascomycota</taxon>
        <taxon>Saccharomycotina</taxon>
        <taxon>Pichiomycetes</taxon>
        <taxon>Pichiales</taxon>
        <taxon>Pichiaceae</taxon>
        <taxon>Ogataea</taxon>
    </lineage>
</organism>
<dbReference type="OrthoDB" id="5418899at2759"/>
<dbReference type="SMART" id="SM00066">
    <property type="entry name" value="GAL4"/>
    <property type="match status" value="1"/>
</dbReference>
<evidence type="ECO:0000256" key="1">
    <source>
        <dbReference type="SAM" id="MobiDB-lite"/>
    </source>
</evidence>
<reference evidence="3" key="1">
    <citation type="journal article" date="2021" name="Open Biol.">
        <title>Shared evolutionary footprints suggest mitochondrial oxidative damage underlies multiple complex I losses in fungi.</title>
        <authorList>
            <person name="Schikora-Tamarit M.A."/>
            <person name="Marcet-Houben M."/>
            <person name="Nosek J."/>
            <person name="Gabaldon T."/>
        </authorList>
    </citation>
    <scope>NUCLEOTIDE SEQUENCE</scope>
    <source>
        <strain evidence="3">CBS6075</strain>
    </source>
</reference>
<keyword evidence="4" id="KW-1185">Reference proteome</keyword>
<dbReference type="GeneID" id="70234117"/>
<dbReference type="Pfam" id="PF00172">
    <property type="entry name" value="Zn_clus"/>
    <property type="match status" value="1"/>
</dbReference>
<feature type="region of interest" description="Disordered" evidence="1">
    <location>
        <begin position="82"/>
        <end position="126"/>
    </location>
</feature>
<dbReference type="InterPro" id="IPR036864">
    <property type="entry name" value="Zn2-C6_fun-type_DNA-bd_sf"/>
</dbReference>
<feature type="region of interest" description="Disordered" evidence="1">
    <location>
        <begin position="154"/>
        <end position="189"/>
    </location>
</feature>
<feature type="region of interest" description="Disordered" evidence="1">
    <location>
        <begin position="1"/>
        <end position="39"/>
    </location>
</feature>
<dbReference type="RefSeq" id="XP_046062810.1">
    <property type="nucleotide sequence ID" value="XM_046202989.1"/>
</dbReference>
<dbReference type="Gene3D" id="4.10.240.10">
    <property type="entry name" value="Zn(2)-C6 fungal-type DNA-binding domain"/>
    <property type="match status" value="1"/>
</dbReference>
<accession>A0A9P8PAX5</accession>
<dbReference type="CDD" id="cd00067">
    <property type="entry name" value="GAL4"/>
    <property type="match status" value="1"/>
</dbReference>
<evidence type="ECO:0000313" key="4">
    <source>
        <dbReference type="Proteomes" id="UP000769157"/>
    </source>
</evidence>
<dbReference type="AlphaFoldDB" id="A0A9P8PAX5"/>
<dbReference type="InterPro" id="IPR001138">
    <property type="entry name" value="Zn2Cys6_DnaBD"/>
</dbReference>
<dbReference type="GO" id="GO:0000981">
    <property type="term" value="F:DNA-binding transcription factor activity, RNA polymerase II-specific"/>
    <property type="evidence" value="ECO:0007669"/>
    <property type="project" value="InterPro"/>
</dbReference>
<comment type="caution">
    <text evidence="3">The sequence shown here is derived from an EMBL/GenBank/DDBJ whole genome shotgun (WGS) entry which is preliminary data.</text>
</comment>
<protein>
    <recommendedName>
        <fullName evidence="2">Zn(2)-C6 fungal-type domain-containing protein</fullName>
    </recommendedName>
</protein>
<sequence length="262" mass="29842">MNSSDRHNLNHNRSRLASLPLPPKGSQEAHHPLTLPSLENPPILPDFNLYSTPNQQNYNYSSNAAANAHSRIPVSPTYQVFQERGTESANSGRIHSFGDIQRSNGSLGYHKDHQEPMFPHDRRSTVSQEDTVLCYDMETKTYKMVERAVAQESRYKLQPVDQSPTDSTYSKESPRSSSDSPEKAKRSRKGCLTCRQRKKKCCETRPTCSECSRLMIRCRWPVPGSERKNRSKNNTFNPDEMLHEAFGVIKILRGVVDYKVEG</sequence>
<dbReference type="GO" id="GO:0008270">
    <property type="term" value="F:zinc ion binding"/>
    <property type="evidence" value="ECO:0007669"/>
    <property type="project" value="InterPro"/>
</dbReference>
<evidence type="ECO:0000313" key="3">
    <source>
        <dbReference type="EMBL" id="KAH3668396.1"/>
    </source>
</evidence>
<dbReference type="EMBL" id="JAEUBE010000158">
    <property type="protein sequence ID" value="KAH3668396.1"/>
    <property type="molecule type" value="Genomic_DNA"/>
</dbReference>
<proteinExistence type="predicted"/>
<reference evidence="3" key="2">
    <citation type="submission" date="2021-01" db="EMBL/GenBank/DDBJ databases">
        <authorList>
            <person name="Schikora-Tamarit M.A."/>
        </authorList>
    </citation>
    <scope>NUCLEOTIDE SEQUENCE</scope>
    <source>
        <strain evidence="3">CBS6075</strain>
    </source>
</reference>
<evidence type="ECO:0000259" key="2">
    <source>
        <dbReference type="PROSITE" id="PS50048"/>
    </source>
</evidence>
<dbReference type="Proteomes" id="UP000769157">
    <property type="component" value="Unassembled WGS sequence"/>
</dbReference>
<gene>
    <name evidence="3" type="ORF">OGAPHI_002150</name>
</gene>
<feature type="domain" description="Zn(2)-C6 fungal-type" evidence="2">
    <location>
        <begin position="190"/>
        <end position="220"/>
    </location>
</feature>
<dbReference type="SUPFAM" id="SSF57701">
    <property type="entry name" value="Zn2/Cys6 DNA-binding domain"/>
    <property type="match status" value="1"/>
</dbReference>
<dbReference type="PROSITE" id="PS50048">
    <property type="entry name" value="ZN2_CY6_FUNGAL_2"/>
    <property type="match status" value="1"/>
</dbReference>